<accession>A0A1Q3ETM7</accession>
<comment type="caution">
    <text evidence="1">The sequence shown here is derived from an EMBL/GenBank/DDBJ whole genome shotgun (WGS) entry which is preliminary data.</text>
</comment>
<name>A0A1Q3ETM7_LENED</name>
<dbReference type="STRING" id="5353.A0A1Q3ETM7"/>
<protein>
    <submittedName>
        <fullName evidence="1">Fruit-body specific protein a</fullName>
    </submittedName>
</protein>
<dbReference type="Proteomes" id="UP000188533">
    <property type="component" value="Unassembled WGS sequence"/>
</dbReference>
<evidence type="ECO:0000313" key="1">
    <source>
        <dbReference type="EMBL" id="GAW10454.1"/>
    </source>
</evidence>
<dbReference type="EMBL" id="BDGU01001742">
    <property type="protein sequence ID" value="GAW10454.1"/>
    <property type="molecule type" value="Genomic_DNA"/>
</dbReference>
<dbReference type="PANTHER" id="PTHR36578">
    <property type="entry name" value="CHROMOSOME 15, WHOLE GENOME SHOTGUN SEQUENCE"/>
    <property type="match status" value="1"/>
</dbReference>
<dbReference type="Gene3D" id="2.60.120.260">
    <property type="entry name" value="Galactose-binding domain-like"/>
    <property type="match status" value="1"/>
</dbReference>
<organism evidence="1 2">
    <name type="scientific">Lentinula edodes</name>
    <name type="common">Shiitake mushroom</name>
    <name type="synonym">Lentinus edodes</name>
    <dbReference type="NCBI Taxonomy" id="5353"/>
    <lineage>
        <taxon>Eukaryota</taxon>
        <taxon>Fungi</taxon>
        <taxon>Dikarya</taxon>
        <taxon>Basidiomycota</taxon>
        <taxon>Agaricomycotina</taxon>
        <taxon>Agaricomycetes</taxon>
        <taxon>Agaricomycetidae</taxon>
        <taxon>Agaricales</taxon>
        <taxon>Marasmiineae</taxon>
        <taxon>Omphalotaceae</taxon>
        <taxon>Lentinula</taxon>
    </lineage>
</organism>
<sequence>MPCLNPLIIAVLYQFLDSLLLAFAGLAVSLAECSGLVAPAYQGVPATVNDPPDFNGTSTDSSSITSTALQVDQKAGATGDAPPDQPVANTTVTAVDGNLVNATIPTPASRRDLDARGSESHLTRRNNSNYELVFWGTGTGPNDRDAAIEGTAYLTYTVVSNTTYDIDDCLAFCDSVEDCVFANLYYEFNNPLLDFVFSQKSNLKCALYADVHSAAEKTNFGGQALEPSPAPLNFIQQSSGWAAKSLVDPTTPPGYTQTFGPTGGANNAPGYMGFAFIDKYDVQACADLCDTRGADPVGGACEYFNIWRATVNGIPTTYTCSMYFIPSDNSTAVNFGQGDLLVTESRGYKRNNLIVDGGFEGYTCGTSAEVPFCFTPGYSAWQGTSSPNGNLDASIFNFEPYAHTGNAVALLGSAYGSDDLPGTLAPTVPIATEAGQSYTLQFFQSSFYSGEEAEAPATLEIIWNGESVDTIHPGFSQWTPYQYTVVAQGNDLLQFKGGAAPAYVFIDDVSLFPL</sequence>
<dbReference type="PANTHER" id="PTHR36578:SF1">
    <property type="entry name" value="APPLE DOMAIN-CONTAINING PROTEIN"/>
    <property type="match status" value="1"/>
</dbReference>
<proteinExistence type="predicted"/>
<keyword evidence="2" id="KW-1185">Reference proteome</keyword>
<dbReference type="AlphaFoldDB" id="A0A1Q3ETM7"/>
<evidence type="ECO:0000313" key="2">
    <source>
        <dbReference type="Proteomes" id="UP000188533"/>
    </source>
</evidence>
<gene>
    <name evidence="1" type="ORF">LENED_012717</name>
</gene>
<reference evidence="1 2" key="1">
    <citation type="submission" date="2016-08" db="EMBL/GenBank/DDBJ databases">
        <authorList>
            <consortium name="Lentinula edodes genome sequencing consortium"/>
            <person name="Sakamoto Y."/>
            <person name="Nakade K."/>
            <person name="Sato S."/>
            <person name="Yoshida Y."/>
            <person name="Miyazaki K."/>
            <person name="Natsume S."/>
            <person name="Konno N."/>
        </authorList>
    </citation>
    <scope>NUCLEOTIDE SEQUENCE [LARGE SCALE GENOMIC DNA]</scope>
    <source>
        <strain evidence="1 2">NBRC 111202</strain>
    </source>
</reference>
<reference evidence="1 2" key="2">
    <citation type="submission" date="2017-02" db="EMBL/GenBank/DDBJ databases">
        <title>A genome survey and senescence transcriptome analysis in Lentinula edodes.</title>
        <authorList>
            <person name="Sakamoto Y."/>
            <person name="Nakade K."/>
            <person name="Sato S."/>
            <person name="Yoshida Y."/>
            <person name="Miyazaki K."/>
            <person name="Natsume S."/>
            <person name="Konno N."/>
        </authorList>
    </citation>
    <scope>NUCLEOTIDE SEQUENCE [LARGE SCALE GENOMIC DNA]</scope>
    <source>
        <strain evidence="1 2">NBRC 111202</strain>
    </source>
</reference>